<evidence type="ECO:0000313" key="1">
    <source>
        <dbReference type="EMBL" id="KRY36284.1"/>
    </source>
</evidence>
<dbReference type="InParanoid" id="A0A0V1BHN6"/>
<accession>A0A0V1BHN6</accession>
<dbReference type="Proteomes" id="UP000054776">
    <property type="component" value="Unassembled WGS sequence"/>
</dbReference>
<dbReference type="OrthoDB" id="10376108at2759"/>
<gene>
    <name evidence="1" type="ORF">T01_14664</name>
</gene>
<proteinExistence type="predicted"/>
<sequence>MCRNKTTLPIFLSFHMLELESRDKFAKQQESLKREKVKVLIGCATSKSTSYSQAERDKQYVRVNATMTQAALQVEKANEWGLLTLKMDIAENAAALLQLTPGEGKYLLNYSSHQPHLEFFRKSCHCPVSRIRQQYNTKPL</sequence>
<protein>
    <submittedName>
        <fullName evidence="1">Uncharacterized protein</fullName>
    </submittedName>
</protein>
<dbReference type="EMBL" id="JYDH01000044">
    <property type="protein sequence ID" value="KRY36284.1"/>
    <property type="molecule type" value="Genomic_DNA"/>
</dbReference>
<keyword evidence="2" id="KW-1185">Reference proteome</keyword>
<organism evidence="1 2">
    <name type="scientific">Trichinella spiralis</name>
    <name type="common">Trichina worm</name>
    <dbReference type="NCBI Taxonomy" id="6334"/>
    <lineage>
        <taxon>Eukaryota</taxon>
        <taxon>Metazoa</taxon>
        <taxon>Ecdysozoa</taxon>
        <taxon>Nematoda</taxon>
        <taxon>Enoplea</taxon>
        <taxon>Dorylaimia</taxon>
        <taxon>Trichinellida</taxon>
        <taxon>Trichinellidae</taxon>
        <taxon>Trichinella</taxon>
    </lineage>
</organism>
<name>A0A0V1BHN6_TRISP</name>
<comment type="caution">
    <text evidence="1">The sequence shown here is derived from an EMBL/GenBank/DDBJ whole genome shotgun (WGS) entry which is preliminary data.</text>
</comment>
<dbReference type="AlphaFoldDB" id="A0A0V1BHN6"/>
<reference evidence="1 2" key="1">
    <citation type="submission" date="2015-01" db="EMBL/GenBank/DDBJ databases">
        <title>Evolution of Trichinella species and genotypes.</title>
        <authorList>
            <person name="Korhonen P.K."/>
            <person name="Edoardo P."/>
            <person name="Giuseppe L.R."/>
            <person name="Gasser R.B."/>
        </authorList>
    </citation>
    <scope>NUCLEOTIDE SEQUENCE [LARGE SCALE GENOMIC DNA]</scope>
    <source>
        <strain evidence="1">ISS3</strain>
    </source>
</reference>
<evidence type="ECO:0000313" key="2">
    <source>
        <dbReference type="Proteomes" id="UP000054776"/>
    </source>
</evidence>